<evidence type="ECO:0000256" key="8">
    <source>
        <dbReference type="ARBA" id="ARBA00022989"/>
    </source>
</evidence>
<comment type="subcellular location">
    <subcellularLocation>
        <location evidence="1">Membrane</location>
        <topology evidence="1">Single-pass membrane protein</topology>
    </subcellularLocation>
</comment>
<evidence type="ECO:0000256" key="6">
    <source>
        <dbReference type="ARBA" id="ARBA00022692"/>
    </source>
</evidence>
<keyword evidence="5" id="KW-0808">Transferase</keyword>
<keyword evidence="6 11" id="KW-0812">Transmembrane</keyword>
<evidence type="ECO:0000256" key="11">
    <source>
        <dbReference type="SAM" id="Phobius"/>
    </source>
</evidence>
<feature type="chain" id="PRO_5029837608" description="glucuronosyltransferase" evidence="12">
    <location>
        <begin position="17"/>
        <end position="527"/>
    </location>
</feature>
<dbReference type="InterPro" id="IPR050271">
    <property type="entry name" value="UDP-glycosyltransferase"/>
</dbReference>
<evidence type="ECO:0000256" key="1">
    <source>
        <dbReference type="ARBA" id="ARBA00004167"/>
    </source>
</evidence>
<evidence type="ECO:0000256" key="12">
    <source>
        <dbReference type="SAM" id="SignalP"/>
    </source>
</evidence>
<dbReference type="WBParaSite" id="HCON_00040960-00001">
    <property type="protein sequence ID" value="HCON_00040960-00001"/>
    <property type="gene ID" value="HCON_00040960"/>
</dbReference>
<comment type="catalytic activity">
    <reaction evidence="10">
        <text>glucuronate acceptor + UDP-alpha-D-glucuronate = acceptor beta-D-glucuronoside + UDP + H(+)</text>
        <dbReference type="Rhea" id="RHEA:21032"/>
        <dbReference type="ChEBI" id="CHEBI:15378"/>
        <dbReference type="ChEBI" id="CHEBI:58052"/>
        <dbReference type="ChEBI" id="CHEBI:58223"/>
        <dbReference type="ChEBI" id="CHEBI:132367"/>
        <dbReference type="ChEBI" id="CHEBI:132368"/>
        <dbReference type="EC" id="2.4.1.17"/>
    </reaction>
</comment>
<feature type="signal peptide" evidence="12">
    <location>
        <begin position="1"/>
        <end position="16"/>
    </location>
</feature>
<evidence type="ECO:0000256" key="10">
    <source>
        <dbReference type="ARBA" id="ARBA00047475"/>
    </source>
</evidence>
<dbReference type="EC" id="2.4.1.17" evidence="3"/>
<evidence type="ECO:0000256" key="2">
    <source>
        <dbReference type="ARBA" id="ARBA00009995"/>
    </source>
</evidence>
<accession>A0A7I4Y3S4</accession>
<evidence type="ECO:0000256" key="9">
    <source>
        <dbReference type="ARBA" id="ARBA00023136"/>
    </source>
</evidence>
<evidence type="ECO:0000256" key="7">
    <source>
        <dbReference type="ARBA" id="ARBA00022729"/>
    </source>
</evidence>
<keyword evidence="9 11" id="KW-0472">Membrane</keyword>
<dbReference type="AlphaFoldDB" id="A0A7I4Y3S4"/>
<dbReference type="Pfam" id="PF00201">
    <property type="entry name" value="UDPGT"/>
    <property type="match status" value="1"/>
</dbReference>
<feature type="transmembrane region" description="Helical" evidence="11">
    <location>
        <begin position="491"/>
        <end position="514"/>
    </location>
</feature>
<protein>
    <recommendedName>
        <fullName evidence="3">glucuronosyltransferase</fullName>
        <ecNumber evidence="3">2.4.1.17</ecNumber>
    </recommendedName>
</protein>
<dbReference type="Gene3D" id="3.40.50.2000">
    <property type="entry name" value="Glycogen Phosphorylase B"/>
    <property type="match status" value="1"/>
</dbReference>
<evidence type="ECO:0000313" key="13">
    <source>
        <dbReference type="Proteomes" id="UP000025227"/>
    </source>
</evidence>
<dbReference type="OrthoDB" id="5835829at2759"/>
<evidence type="ECO:0000256" key="3">
    <source>
        <dbReference type="ARBA" id="ARBA00012544"/>
    </source>
</evidence>
<reference evidence="14" key="1">
    <citation type="submission" date="2020-12" db="UniProtKB">
        <authorList>
            <consortium name="WormBaseParasite"/>
        </authorList>
    </citation>
    <scope>IDENTIFICATION</scope>
    <source>
        <strain evidence="14">MHco3</strain>
    </source>
</reference>
<dbReference type="GO" id="GO:0016020">
    <property type="term" value="C:membrane"/>
    <property type="evidence" value="ECO:0007669"/>
    <property type="project" value="UniProtKB-SubCell"/>
</dbReference>
<dbReference type="Proteomes" id="UP000025227">
    <property type="component" value="Unplaced"/>
</dbReference>
<dbReference type="OMA" id="HMCRRMF"/>
<dbReference type="GO" id="GO:0015020">
    <property type="term" value="F:glucuronosyltransferase activity"/>
    <property type="evidence" value="ECO:0007669"/>
    <property type="project" value="UniProtKB-EC"/>
</dbReference>
<proteinExistence type="inferred from homology"/>
<keyword evidence="7 12" id="KW-0732">Signal</keyword>
<evidence type="ECO:0000256" key="4">
    <source>
        <dbReference type="ARBA" id="ARBA00022676"/>
    </source>
</evidence>
<dbReference type="InterPro" id="IPR002213">
    <property type="entry name" value="UDP_glucos_trans"/>
</dbReference>
<dbReference type="PANTHER" id="PTHR48043:SF145">
    <property type="entry name" value="FI06409P-RELATED"/>
    <property type="match status" value="1"/>
</dbReference>
<comment type="similarity">
    <text evidence="2">Belongs to the UDP-glycosyltransferase family.</text>
</comment>
<organism evidence="13 14">
    <name type="scientific">Haemonchus contortus</name>
    <name type="common">Barber pole worm</name>
    <dbReference type="NCBI Taxonomy" id="6289"/>
    <lineage>
        <taxon>Eukaryota</taxon>
        <taxon>Metazoa</taxon>
        <taxon>Ecdysozoa</taxon>
        <taxon>Nematoda</taxon>
        <taxon>Chromadorea</taxon>
        <taxon>Rhabditida</taxon>
        <taxon>Rhabditina</taxon>
        <taxon>Rhabditomorpha</taxon>
        <taxon>Strongyloidea</taxon>
        <taxon>Trichostrongylidae</taxon>
        <taxon>Haemonchus</taxon>
    </lineage>
</organism>
<keyword evidence="8 11" id="KW-1133">Transmembrane helix</keyword>
<keyword evidence="13" id="KW-1185">Reference proteome</keyword>
<evidence type="ECO:0000256" key="5">
    <source>
        <dbReference type="ARBA" id="ARBA00022679"/>
    </source>
</evidence>
<keyword evidence="4" id="KW-0328">Glycosyltransferase</keyword>
<evidence type="ECO:0000313" key="14">
    <source>
        <dbReference type="WBParaSite" id="HCON_00040960-00001"/>
    </source>
</evidence>
<dbReference type="SUPFAM" id="SSF53756">
    <property type="entry name" value="UDP-Glycosyltransferase/glycogen phosphorylase"/>
    <property type="match status" value="1"/>
</dbReference>
<dbReference type="CDD" id="cd03784">
    <property type="entry name" value="GT1_Gtf-like"/>
    <property type="match status" value="1"/>
</dbReference>
<dbReference type="PANTHER" id="PTHR48043">
    <property type="entry name" value="EG:EG0003.4 PROTEIN-RELATED"/>
    <property type="match status" value="1"/>
</dbReference>
<name>A0A7I4Y3S4_HAECO</name>
<dbReference type="FunFam" id="3.40.50.2000:FF:000038">
    <property type="entry name" value="UDP-GlucuronosylTransferase"/>
    <property type="match status" value="1"/>
</dbReference>
<sequence length="527" mass="59753">MLALLLLCAVAPIISSLNVLVWNPAMAHSHVRFMGNIADALFESGHNVTILSGIMDSRVNMVGHTNSIRQIPFHSKYLDQDGFGDLDLGNAAFWTSPVIEGRSMSTEDVRKVSERFRLLCKGLIENRELLDRLRNSRFDVALHELYELTAVGVLELIGVKRAIVVSAAGMTLHMKEITGIPPNPSFVPGLFTTYSDEMTFWERLDNFKLDIELNYRHLQWEKDLWKMFNDISPGFPDLRELLKQKTGVILINSNEFTETPRPRGNIVRYIGGLAIPEPKPLNQKLNAILDKRHANVLFSMGSFAKASTMPLHMKKDILNAFAAFSNTTFIFKYDGEEDLELFKPYPNVHVMKWVPQVDLLSDRRLSLFITHAGLNSITEATYFGKPMITIPLFGDQFINAKNVRRMGLAVLIERNNLNKDTLIAAIREVLSPNANYAHKASTVARILRGRRAAARAEVSQWVELVAEEGLMDHLMMKARDLSFIQYYCLDIIAYLSAQLVIVLCVVLLVLRYLYKQLASIFLKQKIE</sequence>